<keyword evidence="6" id="KW-1185">Reference proteome</keyword>
<evidence type="ECO:0000259" key="4">
    <source>
        <dbReference type="PROSITE" id="PS50011"/>
    </source>
</evidence>
<dbReference type="EMBL" id="DS566048">
    <property type="status" value="NOT_ANNOTATED_CDS"/>
    <property type="molecule type" value="Genomic_DNA"/>
</dbReference>
<dbReference type="EnsemblProtists" id="Phyra80665">
    <property type="protein sequence ID" value="Phyra80665"/>
    <property type="gene ID" value="Phyra80665"/>
</dbReference>
<reference evidence="5" key="2">
    <citation type="submission" date="2015-06" db="UniProtKB">
        <authorList>
            <consortium name="EnsemblProtists"/>
        </authorList>
    </citation>
    <scope>IDENTIFICATION</scope>
    <source>
        <strain evidence="5">Pr102</strain>
    </source>
</reference>
<evidence type="ECO:0000313" key="5">
    <source>
        <dbReference type="EnsemblProtists" id="Phyra80665"/>
    </source>
</evidence>
<dbReference type="SMART" id="SM00220">
    <property type="entry name" value="S_TKc"/>
    <property type="match status" value="2"/>
</dbReference>
<feature type="chain" id="PRO_5003587725" description="Protein kinase domain-containing protein" evidence="3">
    <location>
        <begin position="21"/>
        <end position="1143"/>
    </location>
</feature>
<feature type="compositionally biased region" description="Low complexity" evidence="1">
    <location>
        <begin position="724"/>
        <end position="764"/>
    </location>
</feature>
<protein>
    <recommendedName>
        <fullName evidence="4">Protein kinase domain-containing protein</fullName>
    </recommendedName>
</protein>
<accession>H3GU04</accession>
<dbReference type="eggNOG" id="KOG0192">
    <property type="taxonomic scope" value="Eukaryota"/>
</dbReference>
<evidence type="ECO:0000256" key="3">
    <source>
        <dbReference type="SAM" id="SignalP"/>
    </source>
</evidence>
<dbReference type="InterPro" id="IPR008271">
    <property type="entry name" value="Ser/Thr_kinase_AS"/>
</dbReference>
<dbReference type="STRING" id="164328.H3GU04"/>
<evidence type="ECO:0000256" key="1">
    <source>
        <dbReference type="SAM" id="MobiDB-lite"/>
    </source>
</evidence>
<feature type="signal peptide" evidence="3">
    <location>
        <begin position="1"/>
        <end position="20"/>
    </location>
</feature>
<proteinExistence type="predicted"/>
<feature type="domain" description="Protein kinase" evidence="4">
    <location>
        <begin position="870"/>
        <end position="1139"/>
    </location>
</feature>
<keyword evidence="2" id="KW-0472">Membrane</keyword>
<evidence type="ECO:0000256" key="2">
    <source>
        <dbReference type="SAM" id="Phobius"/>
    </source>
</evidence>
<dbReference type="HOGENOM" id="CLU_000288_63_45_1"/>
<dbReference type="Pfam" id="PF00069">
    <property type="entry name" value="Pkinase"/>
    <property type="match status" value="2"/>
</dbReference>
<keyword evidence="3" id="KW-0732">Signal</keyword>
<organism evidence="5 6">
    <name type="scientific">Phytophthora ramorum</name>
    <name type="common">Sudden oak death agent</name>
    <dbReference type="NCBI Taxonomy" id="164328"/>
    <lineage>
        <taxon>Eukaryota</taxon>
        <taxon>Sar</taxon>
        <taxon>Stramenopiles</taxon>
        <taxon>Oomycota</taxon>
        <taxon>Peronosporomycetes</taxon>
        <taxon>Peronosporales</taxon>
        <taxon>Peronosporaceae</taxon>
        <taxon>Phytophthora</taxon>
    </lineage>
</organism>
<feature type="region of interest" description="Disordered" evidence="1">
    <location>
        <begin position="713"/>
        <end position="764"/>
    </location>
</feature>
<feature type="region of interest" description="Disordered" evidence="1">
    <location>
        <begin position="266"/>
        <end position="285"/>
    </location>
</feature>
<reference evidence="6" key="1">
    <citation type="journal article" date="2006" name="Science">
        <title>Phytophthora genome sequences uncover evolutionary origins and mechanisms of pathogenesis.</title>
        <authorList>
            <person name="Tyler B.M."/>
            <person name="Tripathy S."/>
            <person name="Zhang X."/>
            <person name="Dehal P."/>
            <person name="Jiang R.H."/>
            <person name="Aerts A."/>
            <person name="Arredondo F.D."/>
            <person name="Baxter L."/>
            <person name="Bensasson D."/>
            <person name="Beynon J.L."/>
            <person name="Chapman J."/>
            <person name="Damasceno C.M."/>
            <person name="Dorrance A.E."/>
            <person name="Dou D."/>
            <person name="Dickerman A.W."/>
            <person name="Dubchak I.L."/>
            <person name="Garbelotto M."/>
            <person name="Gijzen M."/>
            <person name="Gordon S.G."/>
            <person name="Govers F."/>
            <person name="Grunwald N.J."/>
            <person name="Huang W."/>
            <person name="Ivors K.L."/>
            <person name="Jones R.W."/>
            <person name="Kamoun S."/>
            <person name="Krampis K."/>
            <person name="Lamour K.H."/>
            <person name="Lee M.K."/>
            <person name="McDonald W.H."/>
            <person name="Medina M."/>
            <person name="Meijer H.J."/>
            <person name="Nordberg E.K."/>
            <person name="Maclean D.J."/>
            <person name="Ospina-Giraldo M.D."/>
            <person name="Morris P.F."/>
            <person name="Phuntumart V."/>
            <person name="Putnam N.H."/>
            <person name="Rash S."/>
            <person name="Rose J.K."/>
            <person name="Sakihama Y."/>
            <person name="Salamov A.A."/>
            <person name="Savidor A."/>
            <person name="Scheuring C.F."/>
            <person name="Smith B.M."/>
            <person name="Sobral B.W."/>
            <person name="Terry A."/>
            <person name="Torto-Alalibo T.A."/>
            <person name="Win J."/>
            <person name="Xu Z."/>
            <person name="Zhang H."/>
            <person name="Grigoriev I.V."/>
            <person name="Rokhsar D.S."/>
            <person name="Boore J.L."/>
        </authorList>
    </citation>
    <scope>NUCLEOTIDE SEQUENCE [LARGE SCALE GENOMIC DNA]</scope>
    <source>
        <strain evidence="6">Pr102</strain>
    </source>
</reference>
<dbReference type="VEuPathDB" id="FungiDB:KRP23_11066"/>
<dbReference type="InterPro" id="IPR051681">
    <property type="entry name" value="Ser/Thr_Kinases-Pseudokinases"/>
</dbReference>
<dbReference type="SUPFAM" id="SSF56112">
    <property type="entry name" value="Protein kinase-like (PK-like)"/>
    <property type="match status" value="2"/>
</dbReference>
<dbReference type="VEuPathDB" id="FungiDB:KRP23_11025"/>
<dbReference type="InterPro" id="IPR000719">
    <property type="entry name" value="Prot_kinase_dom"/>
</dbReference>
<dbReference type="OMA" id="NRCHEDR"/>
<dbReference type="Proteomes" id="UP000005238">
    <property type="component" value="Unassembled WGS sequence"/>
</dbReference>
<dbReference type="PROSITE" id="PS00108">
    <property type="entry name" value="PROTEIN_KINASE_ST"/>
    <property type="match status" value="2"/>
</dbReference>
<dbReference type="InterPro" id="IPR011009">
    <property type="entry name" value="Kinase-like_dom_sf"/>
</dbReference>
<dbReference type="InParanoid" id="H3GU04"/>
<name>H3GU04_PHYRM</name>
<dbReference type="Gene3D" id="1.10.510.10">
    <property type="entry name" value="Transferase(Phosphotransferase) domain 1"/>
    <property type="match status" value="2"/>
</dbReference>
<evidence type="ECO:0000313" key="6">
    <source>
        <dbReference type="Proteomes" id="UP000005238"/>
    </source>
</evidence>
<dbReference type="PROSITE" id="PS50011">
    <property type="entry name" value="PROTEIN_KINASE_DOM"/>
    <property type="match status" value="2"/>
</dbReference>
<dbReference type="VEuPathDB" id="FungiDB:KRP22_11702"/>
<keyword evidence="2" id="KW-0812">Transmembrane</keyword>
<dbReference type="VEuPathDB" id="FungiDB:KRP22_5421"/>
<dbReference type="PANTHER" id="PTHR44329:SF214">
    <property type="entry name" value="PROTEIN KINASE DOMAIN-CONTAINING PROTEIN"/>
    <property type="match status" value="1"/>
</dbReference>
<sequence length="1143" mass="122201">MQLLAALSMLAAMCLQVVSGVEASATSYMMQTTTIYTDATCSGPAVNVLVLENDNCSANPCSLRGFGDNSDYYKAVTCYSADSYSYDPMGDLFQGKAFIEGQAYSNVNCTDDAYLYRQGLVVGGCEPFTTRHNHSVSVTLSSDGSAALIMFNNTDCTEPPITTYALGNETLTNHLCYEGISNTGLVQVIAKYFVYQDYDSSGSSNMVGTTESEGSSDTATLVGVVGAVGVVVLVVAVLIGRKLKANKRLERDDTLAMMEVRPGSSYLKSSKTEHSSNRTTMPVQTGDRAWDDDTIVAARIPRDKVVVETLVSRGAFGEVYKGTYNGQRVAIKMLRTDSRRSIPHVSAFMAEVKMTAVMDHPHIVKFVGVAWDSLSDLCSVTEFMDGGDLKALLAMYAEQSHPEGFDPTKVRIALHVAHALTYLHSLDPPVIHRDLKSKNILLSQELDAKLTDFGISRERIDETMTAGVGTSLWMAPEVMLGNAYDELADMFSFGVVLSELSTHTAPYSHARLRSSSVPRTVILQNVAAGKLSVEFSGAGPETMVELGRASVNYFSDAYCASPVYSAATTLADCSSSACTSAITSSGTYYTSTTCSSDGLSGAAEVFGDTGYLLADVYIEADCETSYGQDAFLASGDCEMSGDGSSVIATLFTNGSAKLQYFVDSACSISIVETIYISEDLLTSHTCYTGTKYYSNSGGSATNGVGSSTVSAASTSSSGGGTTTTGGSTTTTSSTFLDSSGTTSTSSTFLDSSGTTTTDGSGSSSSSSVSVGLIAGIAGGCIILLLIAIGCCCCWRRRRKNTQQQNVHVNIPSPVAYEQIVTPVTQFRDKPRSSAKRTTETETLSSNGGTIMSKLWDDEAIIAARIPKEKVLVGRLINRGGFGEVYAGTYNGQPVAVKMLLPERKKSLTQVNAFLSEVKLMTTLEHPHIVQFVGVAWDSLTDLCVVTEFMTTDLKALLSQYEEQSLPVGFDHDKVKVALHVAHALTYLHSCAPPVIHRDLKSSNILLNQAMDAKVTDFGISRERIDATMTAGVGTSLWMAPEVMLGERYDDKADMFSFGVVLSELDLHALPYAHAKHNSASGQRLTDPAILQMVAAGKLRVQFSQAAPESMVQLGIACVSTDPKQRPTAAEALYRLQTILSQEM</sequence>
<feature type="transmembrane region" description="Helical" evidence="2">
    <location>
        <begin position="770"/>
        <end position="789"/>
    </location>
</feature>
<keyword evidence="2" id="KW-1133">Transmembrane helix</keyword>
<dbReference type="GO" id="GO:0004674">
    <property type="term" value="F:protein serine/threonine kinase activity"/>
    <property type="evidence" value="ECO:0000318"/>
    <property type="project" value="GO_Central"/>
</dbReference>
<dbReference type="PANTHER" id="PTHR44329">
    <property type="entry name" value="SERINE/THREONINE-PROTEIN KINASE TNNI3K-RELATED"/>
    <property type="match status" value="1"/>
</dbReference>
<dbReference type="GO" id="GO:0007165">
    <property type="term" value="P:signal transduction"/>
    <property type="evidence" value="ECO:0000318"/>
    <property type="project" value="GO_Central"/>
</dbReference>
<dbReference type="Gene3D" id="3.30.200.20">
    <property type="entry name" value="Phosphorylase Kinase, domain 1"/>
    <property type="match status" value="1"/>
</dbReference>
<feature type="domain" description="Protein kinase" evidence="4">
    <location>
        <begin position="305"/>
        <end position="687"/>
    </location>
</feature>
<dbReference type="AlphaFoldDB" id="H3GU04"/>
<dbReference type="GO" id="GO:0005524">
    <property type="term" value="F:ATP binding"/>
    <property type="evidence" value="ECO:0007669"/>
    <property type="project" value="InterPro"/>
</dbReference>
<dbReference type="VEuPathDB" id="FungiDB:KRP22_11737"/>